<dbReference type="EMBL" id="JBHRZF010000030">
    <property type="protein sequence ID" value="MFC3859833.1"/>
    <property type="molecule type" value="Genomic_DNA"/>
</dbReference>
<gene>
    <name evidence="7" type="ORF">ACFOPQ_03520</name>
</gene>
<keyword evidence="8" id="KW-1185">Reference proteome</keyword>
<feature type="domain" description="Glutathionylspermidine synthase pre-ATP-grasp-like" evidence="6">
    <location>
        <begin position="12"/>
        <end position="390"/>
    </location>
</feature>
<evidence type="ECO:0000256" key="3">
    <source>
        <dbReference type="ARBA" id="ARBA00022741"/>
    </source>
</evidence>
<reference evidence="8" key="1">
    <citation type="journal article" date="2019" name="Int. J. Syst. Evol. Microbiol.">
        <title>The Global Catalogue of Microorganisms (GCM) 10K type strain sequencing project: providing services to taxonomists for standard genome sequencing and annotation.</title>
        <authorList>
            <consortium name="The Broad Institute Genomics Platform"/>
            <consortium name="The Broad Institute Genome Sequencing Center for Infectious Disease"/>
            <person name="Wu L."/>
            <person name="Ma J."/>
        </authorList>
    </citation>
    <scope>NUCLEOTIDE SEQUENCE [LARGE SCALE GENOMIC DNA]</scope>
    <source>
        <strain evidence="8">CCTCC AB 2013263</strain>
    </source>
</reference>
<dbReference type="RefSeq" id="WP_380075995.1">
    <property type="nucleotide sequence ID" value="NZ_JBHRZF010000030.1"/>
</dbReference>
<evidence type="ECO:0000256" key="4">
    <source>
        <dbReference type="ARBA" id="ARBA00022840"/>
    </source>
</evidence>
<proteinExistence type="predicted"/>
<evidence type="ECO:0000259" key="6">
    <source>
        <dbReference type="Pfam" id="PF03738"/>
    </source>
</evidence>
<keyword evidence="4" id="KW-0067">ATP-binding</keyword>
<evidence type="ECO:0000313" key="7">
    <source>
        <dbReference type="EMBL" id="MFC3859833.1"/>
    </source>
</evidence>
<dbReference type="SUPFAM" id="SSF56059">
    <property type="entry name" value="Glutathione synthetase ATP-binding domain-like"/>
    <property type="match status" value="1"/>
</dbReference>
<dbReference type="Gene3D" id="3.30.1490.330">
    <property type="match status" value="1"/>
</dbReference>
<name>A0ABV8A2B3_9DEIO</name>
<dbReference type="InterPro" id="IPR005494">
    <property type="entry name" value="GSPS_pre-ATP-grasp-like_dom"/>
</dbReference>
<protein>
    <submittedName>
        <fullName evidence="7">Glutathionylspermidine synthase family protein</fullName>
    </submittedName>
</protein>
<evidence type="ECO:0000256" key="5">
    <source>
        <dbReference type="ARBA" id="ARBA00022842"/>
    </source>
</evidence>
<keyword evidence="1" id="KW-0436">Ligase</keyword>
<evidence type="ECO:0000256" key="2">
    <source>
        <dbReference type="ARBA" id="ARBA00022723"/>
    </source>
</evidence>
<organism evidence="7 8">
    <name type="scientific">Deinococcus antarcticus</name>
    <dbReference type="NCBI Taxonomy" id="1298767"/>
    <lineage>
        <taxon>Bacteria</taxon>
        <taxon>Thermotogati</taxon>
        <taxon>Deinococcota</taxon>
        <taxon>Deinococci</taxon>
        <taxon>Deinococcales</taxon>
        <taxon>Deinococcaceae</taxon>
        <taxon>Deinococcus</taxon>
    </lineage>
</organism>
<dbReference type="Pfam" id="PF03738">
    <property type="entry name" value="GSP_synth"/>
    <property type="match status" value="1"/>
</dbReference>
<dbReference type="InterPro" id="IPR016185">
    <property type="entry name" value="PreATP-grasp_dom_sf"/>
</dbReference>
<dbReference type="Proteomes" id="UP001595748">
    <property type="component" value="Unassembled WGS sequence"/>
</dbReference>
<evidence type="ECO:0000313" key="8">
    <source>
        <dbReference type="Proteomes" id="UP001595748"/>
    </source>
</evidence>
<dbReference type="SUPFAM" id="SSF52440">
    <property type="entry name" value="PreATP-grasp domain"/>
    <property type="match status" value="1"/>
</dbReference>
<comment type="caution">
    <text evidence="7">The sequence shown here is derived from an EMBL/GenBank/DDBJ whole genome shotgun (WGS) entry which is preliminary data.</text>
</comment>
<keyword evidence="5" id="KW-0460">Magnesium</keyword>
<evidence type="ECO:0000256" key="1">
    <source>
        <dbReference type="ARBA" id="ARBA00022598"/>
    </source>
</evidence>
<keyword evidence="2" id="KW-0479">Metal-binding</keyword>
<keyword evidence="3" id="KW-0547">Nucleotide-binding</keyword>
<sequence length="394" mass="44419">MQRLSFRERPGWQDRLEAVGFTWHTGSREAPFPYWEEDAAYAFSPAEIEVLERRSGELVALALDATAHAIETRRLAELGIPEFLHQAVQASWDRDDPSIYLRLDLAYVGERQEPQLLEINAQTPTSLLEAAVCQWQWLEDRQESGELTEGTTQWNAIHEALTEQWRWAAKERGVKEVTFAAARLDEDLATSTYLEELARAAGIKTQRLWVDEIGSSAAMSHLADLWGLPIDHLAMLWPFEFAWEGRDAAYLASTRTRFIEPLWKAVMSSKGLLPIMHELAPEHPCVLPARFVDSLSLTDVGAQPVRKPLWSREGQNVQLPGQLPTSGEYGDLPLIEQAYAELPEFQVGAGERRYPVLGVWVAGDEPCGLGVREGISRVTDDRARFVPHLIQEAD</sequence>
<accession>A0ABV8A2B3</accession>